<gene>
    <name evidence="1" type="ORF">PLANPX_0894</name>
</gene>
<proteinExistence type="predicted"/>
<accession>A0A5K7X648</accession>
<reference evidence="2" key="1">
    <citation type="submission" date="2019-10" db="EMBL/GenBank/DDBJ databases">
        <title>Lacipirellula parvula gen. nov., sp. nov., representing a lineage of planctomycetes widespread in freshwater anoxic habitats, and description of the family Lacipirellulaceae.</title>
        <authorList>
            <person name="Dedysh S.N."/>
            <person name="Kulichevskaya I.S."/>
            <person name="Beletsky A.V."/>
            <person name="Rakitin A.L."/>
            <person name="Mardanov A.V."/>
            <person name="Ivanova A.A."/>
            <person name="Saltykova V.X."/>
            <person name="Rijpstra W.I.C."/>
            <person name="Sinninghe Damste J.S."/>
            <person name="Ravin N.V."/>
        </authorList>
    </citation>
    <scope>NUCLEOTIDE SEQUENCE [LARGE SCALE GENOMIC DNA]</scope>
    <source>
        <strain evidence="2">PX69</strain>
    </source>
</reference>
<dbReference type="KEGG" id="lpav:PLANPX_0894"/>
<dbReference type="RefSeq" id="WP_152097450.1">
    <property type="nucleotide sequence ID" value="NZ_AP021861.1"/>
</dbReference>
<evidence type="ECO:0000313" key="2">
    <source>
        <dbReference type="Proteomes" id="UP000326837"/>
    </source>
</evidence>
<dbReference type="AlphaFoldDB" id="A0A5K7X648"/>
<protein>
    <submittedName>
        <fullName evidence="1">Uncharacterized protein</fullName>
    </submittedName>
</protein>
<evidence type="ECO:0000313" key="1">
    <source>
        <dbReference type="EMBL" id="BBO31282.1"/>
    </source>
</evidence>
<dbReference type="EMBL" id="AP021861">
    <property type="protein sequence ID" value="BBO31282.1"/>
    <property type="molecule type" value="Genomic_DNA"/>
</dbReference>
<organism evidence="1 2">
    <name type="scientific">Lacipirellula parvula</name>
    <dbReference type="NCBI Taxonomy" id="2650471"/>
    <lineage>
        <taxon>Bacteria</taxon>
        <taxon>Pseudomonadati</taxon>
        <taxon>Planctomycetota</taxon>
        <taxon>Planctomycetia</taxon>
        <taxon>Pirellulales</taxon>
        <taxon>Lacipirellulaceae</taxon>
        <taxon>Lacipirellula</taxon>
    </lineage>
</organism>
<dbReference type="Proteomes" id="UP000326837">
    <property type="component" value="Chromosome"/>
</dbReference>
<name>A0A5K7X648_9BACT</name>
<keyword evidence="2" id="KW-1185">Reference proteome</keyword>
<sequence length="234" mass="24955">MSGNLQSGGAARSDFWELDGHRAILHTGRLVGMIDLAQPSHGLTAIRVDGAAIVGSLMGVDVSATETRGTSADEPWTIADAYIRGRDLVASYREPRELPFNLQLYWRAIDAADGTPTVDLICSVQTPLWEAHPQVTVSSSAFARAAAVLGEGISCISDSGAVYCEATRLGDFTATAAETDRRFSGAFWNFGPQFMEKGVIRRLQVRGAFGGDDARSELAKLHAELAGEEPALTA</sequence>